<name>A0A9X0SPA0_BACCE</name>
<dbReference type="AlphaFoldDB" id="A0A9X0SPA0"/>
<accession>A0A9X0SPA0</accession>
<sequence>MTPHVVASNTFGFKEDESVFIVPVKELNKELVLSVTKNFLAFGRSSNVKVVILANSIEELKNILTEEDFDFVMENTCSLLKSFELWREPEKSSI</sequence>
<evidence type="ECO:0000313" key="1">
    <source>
        <dbReference type="EMBL" id="KXY51020.1"/>
    </source>
</evidence>
<dbReference type="EMBL" id="LOMO01000001">
    <property type="protein sequence ID" value="KXY51020.1"/>
    <property type="molecule type" value="Genomic_DNA"/>
</dbReference>
<dbReference type="Proteomes" id="UP000075476">
    <property type="component" value="Unassembled WGS sequence"/>
</dbReference>
<protein>
    <submittedName>
        <fullName evidence="1">Uncharacterized protein</fullName>
    </submittedName>
</protein>
<evidence type="ECO:0000313" key="2">
    <source>
        <dbReference type="Proteomes" id="UP000075476"/>
    </source>
</evidence>
<comment type="caution">
    <text evidence="1">The sequence shown here is derived from an EMBL/GenBank/DDBJ whole genome shotgun (WGS) entry which is preliminary data.</text>
</comment>
<organism evidence="1 2">
    <name type="scientific">Bacillus cereus</name>
    <dbReference type="NCBI Taxonomy" id="1396"/>
    <lineage>
        <taxon>Bacteria</taxon>
        <taxon>Bacillati</taxon>
        <taxon>Bacillota</taxon>
        <taxon>Bacilli</taxon>
        <taxon>Bacillales</taxon>
        <taxon>Bacillaceae</taxon>
        <taxon>Bacillus</taxon>
        <taxon>Bacillus cereus group</taxon>
    </lineage>
</organism>
<proteinExistence type="predicted"/>
<dbReference type="RefSeq" id="WP_061662360.1">
    <property type="nucleotide sequence ID" value="NZ_LOMO01000001.1"/>
</dbReference>
<gene>
    <name evidence="1" type="ORF">AT268_31275</name>
</gene>
<reference evidence="1 2" key="1">
    <citation type="submission" date="2015-12" db="EMBL/GenBank/DDBJ databases">
        <title>Bacillus cereus Group isolate.</title>
        <authorList>
            <person name="Kovac J."/>
        </authorList>
    </citation>
    <scope>NUCLEOTIDE SEQUENCE [LARGE SCALE GENOMIC DNA]</scope>
    <source>
        <strain evidence="1 2">FSL K6-0073</strain>
    </source>
</reference>